<dbReference type="HOGENOM" id="CLU_950882_0_0_1"/>
<dbReference type="GO" id="GO:0008270">
    <property type="term" value="F:zinc ion binding"/>
    <property type="evidence" value="ECO:0007669"/>
    <property type="project" value="UniProtKB-KW"/>
</dbReference>
<dbReference type="VEuPathDB" id="VectorBase:ISCW023696"/>
<dbReference type="EMBL" id="ABJB010211854">
    <property type="status" value="NOT_ANNOTATED_CDS"/>
    <property type="molecule type" value="Genomic_DNA"/>
</dbReference>
<organism>
    <name type="scientific">Ixodes scapularis</name>
    <name type="common">Black-legged tick</name>
    <name type="synonym">Deer tick</name>
    <dbReference type="NCBI Taxonomy" id="6945"/>
    <lineage>
        <taxon>Eukaryota</taxon>
        <taxon>Metazoa</taxon>
        <taxon>Ecdysozoa</taxon>
        <taxon>Arthropoda</taxon>
        <taxon>Chelicerata</taxon>
        <taxon>Arachnida</taxon>
        <taxon>Acari</taxon>
        <taxon>Parasitiformes</taxon>
        <taxon>Ixodida</taxon>
        <taxon>Ixodoidea</taxon>
        <taxon>Ixodidae</taxon>
        <taxon>Ixodinae</taxon>
        <taxon>Ixodes</taxon>
    </lineage>
</organism>
<evidence type="ECO:0000256" key="3">
    <source>
        <dbReference type="ARBA" id="ARBA00022833"/>
    </source>
</evidence>
<dbReference type="Gene3D" id="2.30.30.380">
    <property type="entry name" value="Zn-finger domain of Sec23/24"/>
    <property type="match status" value="1"/>
</dbReference>
<keyword evidence="1" id="KW-0479">Metal-binding</keyword>
<evidence type="ECO:0000313" key="7">
    <source>
        <dbReference type="Proteomes" id="UP000001555"/>
    </source>
</evidence>
<name>B7QLF2_IXOSC</name>
<dbReference type="SMART" id="SM00547">
    <property type="entry name" value="ZnF_RBZ"/>
    <property type="match status" value="2"/>
</dbReference>
<dbReference type="Pfam" id="PF21388">
    <property type="entry name" value="SPATA2_PUB-like"/>
    <property type="match status" value="1"/>
</dbReference>
<feature type="domain" description="RanBP2-type" evidence="4">
    <location>
        <begin position="226"/>
        <end position="245"/>
    </location>
</feature>
<gene>
    <name evidence="5" type="ORF">IscW_ISCW023696</name>
</gene>
<dbReference type="AlphaFoldDB" id="B7QLF2"/>
<dbReference type="VEuPathDB" id="VectorBase:ISCI023696"/>
<dbReference type="PANTHER" id="PTHR15326">
    <property type="entry name" value="SPERMATOGENESIS-ASSOCIATED PROTEIN 2/TAMOZHENNIC"/>
    <property type="match status" value="1"/>
</dbReference>
<evidence type="ECO:0000256" key="1">
    <source>
        <dbReference type="ARBA" id="ARBA00022723"/>
    </source>
</evidence>
<accession>B7QLF2</accession>
<protein>
    <submittedName>
        <fullName evidence="5 6">Spermatogenesis-associated protein 2/tamozhennic, putative</fullName>
    </submittedName>
</protein>
<evidence type="ECO:0000313" key="6">
    <source>
        <dbReference type="EnsemblMetazoa" id="ISCW023696-PA"/>
    </source>
</evidence>
<dbReference type="InterPro" id="IPR001876">
    <property type="entry name" value="Znf_RanBP2"/>
</dbReference>
<proteinExistence type="predicted"/>
<dbReference type="InParanoid" id="B7QLF2"/>
<evidence type="ECO:0000313" key="5">
    <source>
        <dbReference type="EMBL" id="EEC19674.1"/>
    </source>
</evidence>
<evidence type="ECO:0000256" key="2">
    <source>
        <dbReference type="ARBA" id="ARBA00022771"/>
    </source>
</evidence>
<dbReference type="EMBL" id="ABJB010566992">
    <property type="status" value="NOT_ANNOTATED_CDS"/>
    <property type="molecule type" value="Genomic_DNA"/>
</dbReference>
<dbReference type="PaxDb" id="6945-B7QLF2"/>
<reference evidence="6" key="2">
    <citation type="submission" date="2020-05" db="UniProtKB">
        <authorList>
            <consortium name="EnsemblMetazoa"/>
        </authorList>
    </citation>
    <scope>IDENTIFICATION</scope>
    <source>
        <strain evidence="6">wikel</strain>
    </source>
</reference>
<dbReference type="PANTHER" id="PTHR15326:SF2">
    <property type="entry name" value="PROTEIN TAMOZHENNIC"/>
    <property type="match status" value="1"/>
</dbReference>
<keyword evidence="2" id="KW-0863">Zinc-finger</keyword>
<dbReference type="OrthoDB" id="9837000at2759"/>
<keyword evidence="7" id="KW-1185">Reference proteome</keyword>
<dbReference type="EnsemblMetazoa" id="ISCW023696-RA">
    <property type="protein sequence ID" value="ISCW023696-PA"/>
    <property type="gene ID" value="ISCW023696"/>
</dbReference>
<dbReference type="Proteomes" id="UP000001555">
    <property type="component" value="Unassembled WGS sequence"/>
</dbReference>
<dbReference type="Gene3D" id="1.20.58.2190">
    <property type="match status" value="1"/>
</dbReference>
<dbReference type="EMBL" id="DS965098">
    <property type="protein sequence ID" value="EEC19674.1"/>
    <property type="molecule type" value="Genomic_DNA"/>
</dbReference>
<keyword evidence="3" id="KW-0862">Zinc</keyword>
<dbReference type="PROSITE" id="PS01358">
    <property type="entry name" value="ZF_RANBP2_1"/>
    <property type="match status" value="1"/>
</dbReference>
<dbReference type="SUPFAM" id="SSF90209">
    <property type="entry name" value="Ran binding protein zinc finger-like"/>
    <property type="match status" value="1"/>
</dbReference>
<dbReference type="InterPro" id="IPR036443">
    <property type="entry name" value="Znf_RanBP2_sf"/>
</dbReference>
<dbReference type="VEuPathDB" id="VectorBase:ISCP_018428"/>
<evidence type="ECO:0000259" key="4">
    <source>
        <dbReference type="PROSITE" id="PS01358"/>
    </source>
</evidence>
<dbReference type="InterPro" id="IPR048839">
    <property type="entry name" value="SPATA2_PUB-like"/>
</dbReference>
<reference evidence="5 7" key="1">
    <citation type="submission" date="2008-03" db="EMBL/GenBank/DDBJ databases">
        <title>Annotation of Ixodes scapularis.</title>
        <authorList>
            <consortium name="Ixodes scapularis Genome Project Consortium"/>
            <person name="Caler E."/>
            <person name="Hannick L.I."/>
            <person name="Bidwell S."/>
            <person name="Joardar V."/>
            <person name="Thiagarajan M."/>
            <person name="Amedeo P."/>
            <person name="Galinsky K.J."/>
            <person name="Schobel S."/>
            <person name="Inman J."/>
            <person name="Hostetler J."/>
            <person name="Miller J."/>
            <person name="Hammond M."/>
            <person name="Megy K."/>
            <person name="Lawson D."/>
            <person name="Kodira C."/>
            <person name="Sutton G."/>
            <person name="Meyer J."/>
            <person name="Hill C.A."/>
            <person name="Birren B."/>
            <person name="Nene V."/>
            <person name="Collins F."/>
            <person name="Alarcon-Chaidez F."/>
            <person name="Wikel S."/>
            <person name="Strausberg R."/>
        </authorList>
    </citation>
    <scope>NUCLEOTIDE SEQUENCE [LARGE SCALE GENOMIC DNA]</scope>
    <source>
        <strain evidence="7">Wikel</strain>
        <strain evidence="5">Wikel colony</strain>
    </source>
</reference>
<sequence>MWRSAPDSLRSLLSKYQQDGLFHQESARKAEKRHHLEEIAKRFVCELPHGSKFVCPPVEALLRQALEEAAPDTFDPLQAAAAFAALEDYAINLLVQPWRGEVQQVKLYSGYYKHTVERQLKNGRVILQLMGYEKKEEEVLQLARVVDPGTLSELALDCLIASAECRERDAGSFIVQEPVVLKAVPPCDPGPKDTLDATTVVEAAAQYLHAQAAAAIGEASHDTQVWSCGACTFLNAPERDVCEMCSKSRHTGPEMTPLLSGGKQCPVCTLVNDRQAKSCSVCSTSLKDSPTYI</sequence>